<accession>A0AAD7DV86</accession>
<organism evidence="2 3">
    <name type="scientific">Mycena metata</name>
    <dbReference type="NCBI Taxonomy" id="1033252"/>
    <lineage>
        <taxon>Eukaryota</taxon>
        <taxon>Fungi</taxon>
        <taxon>Dikarya</taxon>
        <taxon>Basidiomycota</taxon>
        <taxon>Agaricomycotina</taxon>
        <taxon>Agaricomycetes</taxon>
        <taxon>Agaricomycetidae</taxon>
        <taxon>Agaricales</taxon>
        <taxon>Marasmiineae</taxon>
        <taxon>Mycenaceae</taxon>
        <taxon>Mycena</taxon>
    </lineage>
</organism>
<feature type="region of interest" description="Disordered" evidence="1">
    <location>
        <begin position="281"/>
        <end position="319"/>
    </location>
</feature>
<feature type="region of interest" description="Disordered" evidence="1">
    <location>
        <begin position="336"/>
        <end position="362"/>
    </location>
</feature>
<evidence type="ECO:0000313" key="3">
    <source>
        <dbReference type="Proteomes" id="UP001215598"/>
    </source>
</evidence>
<dbReference type="AlphaFoldDB" id="A0AAD7DV86"/>
<sequence length="512" mass="56683">MAAIAVLSHPSPNGGKKNTRWILSEHDIERNPKCVVQQTRYLANQSDLSPSSWTTAKLNIASVTVTLLTPKVLGKSALLLRRGKICACLVTYTQSQISASSSAPSVFILKSRGSNSIRCMVTSTRKIQDPHLDIPRRKPEMSLQLFKVCGLITQTRSADRLPPSDADFWLRLSLLTCFPDLLCGPNRKSPLFIGSSNRGAIQERLRLSLANSEHVTMDANISESDGAVFSTQVSDEFEALYARADIEKAELEGKRRRKADQKQKSIQRKLALIDAGGADLPFPTIRRRGRSHKTPTEAEPGRRTRAVGAGGSSRLEQNEAERQLRLGRPCNIPELVRATDDSQRRPPKRPAVASMAASDGLDDVEAKVPEEPIARRGRSHRVYVCASNNLATNTAANNLVPPIFHRNCTQVHETKNGFGLVFVVAHLFGYIRLQTDIRAATMSGIMQKESLVALNRAHQMTSWRRSRPIMASPNPFWNSTQFRDFGDVRGGADRSLVEVQIKLYHLLGKGRA</sequence>
<dbReference type="Proteomes" id="UP001215598">
    <property type="component" value="Unassembled WGS sequence"/>
</dbReference>
<dbReference type="EMBL" id="JARKIB010000565">
    <property type="protein sequence ID" value="KAJ7699809.1"/>
    <property type="molecule type" value="Genomic_DNA"/>
</dbReference>
<proteinExistence type="predicted"/>
<name>A0AAD7DV86_9AGAR</name>
<gene>
    <name evidence="2" type="ORF">B0H16DRAFT_1484081</name>
</gene>
<comment type="caution">
    <text evidence="2">The sequence shown here is derived from an EMBL/GenBank/DDBJ whole genome shotgun (WGS) entry which is preliminary data.</text>
</comment>
<evidence type="ECO:0000313" key="2">
    <source>
        <dbReference type="EMBL" id="KAJ7699809.1"/>
    </source>
</evidence>
<keyword evidence="3" id="KW-1185">Reference proteome</keyword>
<reference evidence="2" key="1">
    <citation type="submission" date="2023-03" db="EMBL/GenBank/DDBJ databases">
        <title>Massive genome expansion in bonnet fungi (Mycena s.s.) driven by repeated elements and novel gene families across ecological guilds.</title>
        <authorList>
            <consortium name="Lawrence Berkeley National Laboratory"/>
            <person name="Harder C.B."/>
            <person name="Miyauchi S."/>
            <person name="Viragh M."/>
            <person name="Kuo A."/>
            <person name="Thoen E."/>
            <person name="Andreopoulos B."/>
            <person name="Lu D."/>
            <person name="Skrede I."/>
            <person name="Drula E."/>
            <person name="Henrissat B."/>
            <person name="Morin E."/>
            <person name="Kohler A."/>
            <person name="Barry K."/>
            <person name="LaButti K."/>
            <person name="Morin E."/>
            <person name="Salamov A."/>
            <person name="Lipzen A."/>
            <person name="Mereny Z."/>
            <person name="Hegedus B."/>
            <person name="Baldrian P."/>
            <person name="Stursova M."/>
            <person name="Weitz H."/>
            <person name="Taylor A."/>
            <person name="Grigoriev I.V."/>
            <person name="Nagy L.G."/>
            <person name="Martin F."/>
            <person name="Kauserud H."/>
        </authorList>
    </citation>
    <scope>NUCLEOTIDE SEQUENCE</scope>
    <source>
        <strain evidence="2">CBHHK182m</strain>
    </source>
</reference>
<evidence type="ECO:0000256" key="1">
    <source>
        <dbReference type="SAM" id="MobiDB-lite"/>
    </source>
</evidence>
<protein>
    <submittedName>
        <fullName evidence="2">Uncharacterized protein</fullName>
    </submittedName>
</protein>